<dbReference type="HOGENOM" id="CLU_134977_0_0_9"/>
<organism evidence="2 3">
    <name type="scientific">Bombilactobacillus mellifer</name>
    <dbReference type="NCBI Taxonomy" id="1218492"/>
    <lineage>
        <taxon>Bacteria</taxon>
        <taxon>Bacillati</taxon>
        <taxon>Bacillota</taxon>
        <taxon>Bacilli</taxon>
        <taxon>Lactobacillales</taxon>
        <taxon>Lactobacillaceae</taxon>
        <taxon>Bombilactobacillus</taxon>
    </lineage>
</organism>
<feature type="transmembrane region" description="Helical" evidence="1">
    <location>
        <begin position="35"/>
        <end position="53"/>
    </location>
</feature>
<accession>A0A0F4LY20</accession>
<dbReference type="PATRIC" id="fig|1218492.5.peg.235"/>
<feature type="transmembrane region" description="Helical" evidence="1">
    <location>
        <begin position="59"/>
        <end position="78"/>
    </location>
</feature>
<reference evidence="2 3" key="1">
    <citation type="submission" date="2015-01" db="EMBL/GenBank/DDBJ databases">
        <title>Comparative genomics of the lactic acid bacteria isolated from the honey bee gut.</title>
        <authorList>
            <person name="Ellegaard K.M."/>
            <person name="Tamarit D."/>
            <person name="Javelind E."/>
            <person name="Olofsson T."/>
            <person name="Andersson S.G."/>
            <person name="Vasquez A."/>
        </authorList>
    </citation>
    <scope>NUCLEOTIDE SEQUENCE [LARGE SCALE GENOMIC DNA]</scope>
    <source>
        <strain evidence="2 3">Bin4</strain>
    </source>
</reference>
<dbReference type="AlphaFoldDB" id="A0A0F4LY20"/>
<sequence length="156" mass="17691">MSDLLLSAIDIFFLASLIFNLYWQAQIIVPAKYKVSSLVLTALFAVWILAIPIHSWLYIIMVAAVLTVTIMQGTGGLGSRWLVTNGFFAGVVNYQKLAHITLIPVQLPTMRPQVITIFTTISRQNIQMTFNHSWKEIQRELRQLVPDHIPIDVTQL</sequence>
<gene>
    <name evidence="2" type="ORF">JG30_01220</name>
</gene>
<dbReference type="STRING" id="1218492.JG30_01220"/>
<dbReference type="RefSeq" id="WP_046315279.1">
    <property type="nucleotide sequence ID" value="NZ_JAMBJK010000011.1"/>
</dbReference>
<proteinExistence type="predicted"/>
<dbReference type="OrthoDB" id="2322546at2"/>
<dbReference type="Proteomes" id="UP000033558">
    <property type="component" value="Unassembled WGS sequence"/>
</dbReference>
<keyword evidence="1" id="KW-1133">Transmembrane helix</keyword>
<comment type="caution">
    <text evidence="2">The sequence shown here is derived from an EMBL/GenBank/DDBJ whole genome shotgun (WGS) entry which is preliminary data.</text>
</comment>
<protein>
    <submittedName>
        <fullName evidence="2">Uncharacterized protein</fullName>
    </submittedName>
</protein>
<dbReference type="EMBL" id="JXJQ01000002">
    <property type="protein sequence ID" value="KJY63214.1"/>
    <property type="molecule type" value="Genomic_DNA"/>
</dbReference>
<keyword evidence="3" id="KW-1185">Reference proteome</keyword>
<keyword evidence="1" id="KW-0812">Transmembrane</keyword>
<evidence type="ECO:0000313" key="2">
    <source>
        <dbReference type="EMBL" id="KJY63214.1"/>
    </source>
</evidence>
<evidence type="ECO:0000313" key="3">
    <source>
        <dbReference type="Proteomes" id="UP000033558"/>
    </source>
</evidence>
<evidence type="ECO:0000256" key="1">
    <source>
        <dbReference type="SAM" id="Phobius"/>
    </source>
</evidence>
<feature type="transmembrane region" description="Helical" evidence="1">
    <location>
        <begin position="6"/>
        <end position="23"/>
    </location>
</feature>
<keyword evidence="1" id="KW-0472">Membrane</keyword>
<name>A0A0F4LY20_9LACO</name>